<comment type="caution">
    <text evidence="3">The sequence shown here is derived from an EMBL/GenBank/DDBJ whole genome shotgun (WGS) entry which is preliminary data.</text>
</comment>
<feature type="domain" description="DUF8212" evidence="2">
    <location>
        <begin position="192"/>
        <end position="217"/>
    </location>
</feature>
<protein>
    <recommendedName>
        <fullName evidence="5">Heterokaryon incompatibility domain-containing protein</fullName>
    </recommendedName>
</protein>
<evidence type="ECO:0000313" key="4">
    <source>
        <dbReference type="Proteomes" id="UP000838763"/>
    </source>
</evidence>
<dbReference type="OrthoDB" id="674604at2759"/>
<feature type="domain" description="Heterokaryon incompatibility" evidence="1">
    <location>
        <begin position="14"/>
        <end position="63"/>
    </location>
</feature>
<dbReference type="InterPro" id="IPR058525">
    <property type="entry name" value="DUF8212"/>
</dbReference>
<keyword evidence="4" id="KW-1185">Reference proteome</keyword>
<dbReference type="PANTHER" id="PTHR10622">
    <property type="entry name" value="HET DOMAIN-CONTAINING PROTEIN"/>
    <property type="match status" value="1"/>
</dbReference>
<evidence type="ECO:0000259" key="2">
    <source>
        <dbReference type="Pfam" id="PF26640"/>
    </source>
</evidence>
<reference evidence="3" key="1">
    <citation type="submission" date="2022-11" db="EMBL/GenBank/DDBJ databases">
        <authorList>
            <person name="Scott C."/>
            <person name="Bruce N."/>
        </authorList>
    </citation>
    <scope>NUCLEOTIDE SEQUENCE</scope>
</reference>
<evidence type="ECO:0000313" key="3">
    <source>
        <dbReference type="EMBL" id="CAI4215530.1"/>
    </source>
</evidence>
<dbReference type="InterPro" id="IPR010730">
    <property type="entry name" value="HET"/>
</dbReference>
<accession>A0A9P1MBN5</accession>
<gene>
    <name evidence="3" type="ORF">PPNO1_LOCUS5241</name>
</gene>
<proteinExistence type="predicted"/>
<evidence type="ECO:0000259" key="1">
    <source>
        <dbReference type="Pfam" id="PF06985"/>
    </source>
</evidence>
<dbReference type="PANTHER" id="PTHR10622:SF10">
    <property type="entry name" value="HET DOMAIN-CONTAINING PROTEIN"/>
    <property type="match status" value="1"/>
</dbReference>
<dbReference type="Pfam" id="PF26640">
    <property type="entry name" value="DUF8212"/>
    <property type="match status" value="1"/>
</dbReference>
<dbReference type="AlphaFoldDB" id="A0A9P1MBN5"/>
<name>A0A9P1MBN5_9PEZI</name>
<organism evidence="3 4">
    <name type="scientific">Parascedosporium putredinis</name>
    <dbReference type="NCBI Taxonomy" id="1442378"/>
    <lineage>
        <taxon>Eukaryota</taxon>
        <taxon>Fungi</taxon>
        <taxon>Dikarya</taxon>
        <taxon>Ascomycota</taxon>
        <taxon>Pezizomycotina</taxon>
        <taxon>Sordariomycetes</taxon>
        <taxon>Hypocreomycetidae</taxon>
        <taxon>Microascales</taxon>
        <taxon>Microascaceae</taxon>
        <taxon>Parascedosporium</taxon>
    </lineage>
</organism>
<sequence>MKNDTKIAGCCERAVEQNIGYVWIDTICIDKSSSTELSEAINSMGKWYQRAVCCFAYLSDTGDISYSGADATLKLPTHSRWFTRSWTLQELLSPYEVMFYDRRWTHLGFKTRGFSGSSDPARQALCLSARISTLTGIPEKYILSRSELSKASVAQRMSWAAKRQATRREDVAYSLMGLFGVHMPMLYGEGDNAFIRLQEEILRTTDDESIFAWGYGLEERSTKGGVFASSPADFARCGRVGTVPLYQSWAESPLSHYSMTNKGLFFERPVVKLPGLFETYLLPLDCVLEPGPGQEPSCGPTPTKIFALPLAGTARTTDRLHVTISSKPVLVDPRYFSKVKTLSRVYITKSLGWPKDAGLAFRVRDKKSLPQKNLMSDPEVISNPEVYPTTWSPLFLTSLMRSGWAQQTITSVDAQAPVVQTRLSHDQAYFRLNGSEGATTSCAWSTNFPARPTTLASPSTSTSKCSS</sequence>
<dbReference type="EMBL" id="CALLCH030000012">
    <property type="protein sequence ID" value="CAI4215530.1"/>
    <property type="molecule type" value="Genomic_DNA"/>
</dbReference>
<dbReference type="Proteomes" id="UP000838763">
    <property type="component" value="Unassembled WGS sequence"/>
</dbReference>
<dbReference type="Pfam" id="PF06985">
    <property type="entry name" value="HET"/>
    <property type="match status" value="1"/>
</dbReference>
<evidence type="ECO:0008006" key="5">
    <source>
        <dbReference type="Google" id="ProtNLM"/>
    </source>
</evidence>